<evidence type="ECO:0000313" key="2">
    <source>
        <dbReference type="Proteomes" id="UP000176944"/>
    </source>
</evidence>
<gene>
    <name evidence="1" type="ORF">BJP36_06810</name>
</gene>
<evidence type="ECO:0000313" key="1">
    <source>
        <dbReference type="EMBL" id="AOY79677.1"/>
    </source>
</evidence>
<reference evidence="2" key="1">
    <citation type="submission" date="2016-10" db="EMBL/GenBank/DDBJ databases">
        <title>Comparative genomics uncovers the prolific and rare metabolic potential of the cyanobacterial genus Moorea.</title>
        <authorList>
            <person name="Leao T."/>
            <person name="Castelao G."/>
            <person name="Korobeynikov A."/>
            <person name="Monroe E.A."/>
            <person name="Podell S."/>
            <person name="Glukhov E."/>
            <person name="Allen E."/>
            <person name="Gerwick W.H."/>
            <person name="Gerwick L."/>
        </authorList>
    </citation>
    <scope>NUCLEOTIDE SEQUENCE [LARGE SCALE GENOMIC DNA]</scope>
    <source>
        <strain evidence="2">JHB</strain>
    </source>
</reference>
<name>A0A1D9FWF2_MOOP1</name>
<dbReference type="AlphaFoldDB" id="A0A1D9FWF2"/>
<accession>A0A1D9FWF2</accession>
<protein>
    <submittedName>
        <fullName evidence="1">Uncharacterized protein</fullName>
    </submittedName>
</protein>
<proteinExistence type="predicted"/>
<organism evidence="1 2">
    <name type="scientific">Moorena producens (strain JHB)</name>
    <dbReference type="NCBI Taxonomy" id="1454205"/>
    <lineage>
        <taxon>Bacteria</taxon>
        <taxon>Bacillati</taxon>
        <taxon>Cyanobacteriota</taxon>
        <taxon>Cyanophyceae</taxon>
        <taxon>Coleofasciculales</taxon>
        <taxon>Coleofasciculaceae</taxon>
        <taxon>Moorena</taxon>
    </lineage>
</organism>
<dbReference type="Proteomes" id="UP000176944">
    <property type="component" value="Chromosome"/>
</dbReference>
<sequence>MSNGRRITDYPEPMTRQSDVASLFKKGYHNLPNLWLPLACSLRAHNPLRFRVLPRTGAALRVYGSQAVYQKMAKLLGIKNA</sequence>
<dbReference type="EMBL" id="CP017708">
    <property type="protein sequence ID" value="AOY79677.1"/>
    <property type="molecule type" value="Genomic_DNA"/>
</dbReference>